<dbReference type="SMART" id="SM00331">
    <property type="entry name" value="PP2C_SIG"/>
    <property type="match status" value="1"/>
</dbReference>
<keyword evidence="1" id="KW-0378">Hydrolase</keyword>
<dbReference type="InterPro" id="IPR029016">
    <property type="entry name" value="GAF-like_dom_sf"/>
</dbReference>
<gene>
    <name evidence="3" type="ORF">IFK94_01910</name>
</gene>
<dbReference type="PANTHER" id="PTHR43156:SF2">
    <property type="entry name" value="STAGE II SPORULATION PROTEIN E"/>
    <property type="match status" value="1"/>
</dbReference>
<dbReference type="PANTHER" id="PTHR43156">
    <property type="entry name" value="STAGE II SPORULATION PROTEIN E-RELATED"/>
    <property type="match status" value="1"/>
</dbReference>
<dbReference type="Gene3D" id="3.30.450.40">
    <property type="match status" value="1"/>
</dbReference>
<proteinExistence type="predicted"/>
<dbReference type="PROSITE" id="PS51746">
    <property type="entry name" value="PPM_2"/>
    <property type="match status" value="1"/>
</dbReference>
<dbReference type="Gene3D" id="3.60.40.10">
    <property type="entry name" value="PPM-type phosphatase domain"/>
    <property type="match status" value="1"/>
</dbReference>
<dbReference type="Pfam" id="PF01590">
    <property type="entry name" value="GAF"/>
    <property type="match status" value="1"/>
</dbReference>
<accession>A0A8J7CK61</accession>
<dbReference type="InterPro" id="IPR001932">
    <property type="entry name" value="PPM-type_phosphatase-like_dom"/>
</dbReference>
<comment type="caution">
    <text evidence="3">The sequence shown here is derived from an EMBL/GenBank/DDBJ whole genome shotgun (WGS) entry which is preliminary data.</text>
</comment>
<dbReference type="InterPro" id="IPR036457">
    <property type="entry name" value="PPM-type-like_dom_sf"/>
</dbReference>
<protein>
    <submittedName>
        <fullName evidence="3">SpoIIE family protein phosphatase</fullName>
    </submittedName>
</protein>
<evidence type="ECO:0000259" key="2">
    <source>
        <dbReference type="PROSITE" id="PS51746"/>
    </source>
</evidence>
<reference evidence="3 4" key="1">
    <citation type="submission" date="2020-08" db="EMBL/GenBank/DDBJ databases">
        <title>Acidobacteriota in marine sediments use diverse sulfur dissimilation pathways.</title>
        <authorList>
            <person name="Wasmund K."/>
        </authorList>
    </citation>
    <scope>NUCLEOTIDE SEQUENCE [LARGE SCALE GENOMIC DNA]</scope>
    <source>
        <strain evidence="3">MAG AM4</strain>
    </source>
</reference>
<evidence type="ECO:0000256" key="1">
    <source>
        <dbReference type="ARBA" id="ARBA00022801"/>
    </source>
</evidence>
<dbReference type="SUPFAM" id="SSF81606">
    <property type="entry name" value="PP2C-like"/>
    <property type="match status" value="1"/>
</dbReference>
<dbReference type="Pfam" id="PF07228">
    <property type="entry name" value="SpoIIE"/>
    <property type="match status" value="1"/>
</dbReference>
<dbReference type="InterPro" id="IPR052016">
    <property type="entry name" value="Bact_Sigma-Reg"/>
</dbReference>
<dbReference type="SMART" id="SM00065">
    <property type="entry name" value="GAF"/>
    <property type="match status" value="1"/>
</dbReference>
<dbReference type="InterPro" id="IPR003018">
    <property type="entry name" value="GAF"/>
</dbReference>
<evidence type="ECO:0000313" key="4">
    <source>
        <dbReference type="Proteomes" id="UP000648239"/>
    </source>
</evidence>
<dbReference type="EMBL" id="JACXWD010000003">
    <property type="protein sequence ID" value="MBD3866853.1"/>
    <property type="molecule type" value="Genomic_DNA"/>
</dbReference>
<dbReference type="AlphaFoldDB" id="A0A8J7CK61"/>
<organism evidence="3 4">
    <name type="scientific">Candidatus Polarisedimenticola svalbardensis</name>
    <dbReference type="NCBI Taxonomy" id="2886004"/>
    <lineage>
        <taxon>Bacteria</taxon>
        <taxon>Pseudomonadati</taxon>
        <taxon>Acidobacteriota</taxon>
        <taxon>Candidatus Polarisedimenticolia</taxon>
        <taxon>Candidatus Polarisedimenticolales</taxon>
        <taxon>Candidatus Polarisedimenticolaceae</taxon>
        <taxon>Candidatus Polarisedimenticola</taxon>
    </lineage>
</organism>
<evidence type="ECO:0000313" key="3">
    <source>
        <dbReference type="EMBL" id="MBD3866853.1"/>
    </source>
</evidence>
<dbReference type="GO" id="GO:0016791">
    <property type="term" value="F:phosphatase activity"/>
    <property type="evidence" value="ECO:0007669"/>
    <property type="project" value="TreeGrafter"/>
</dbReference>
<dbReference type="SUPFAM" id="SSF55781">
    <property type="entry name" value="GAF domain-like"/>
    <property type="match status" value="1"/>
</dbReference>
<dbReference type="Proteomes" id="UP000648239">
    <property type="component" value="Unassembled WGS sequence"/>
</dbReference>
<sequence>MPASLPNARIGEETACRLLDAEEEIRSLCGEVLERYEETTLVYRLVNKLGSVLGEEAIAGTVLEDAARVLGADSAEIWLQGEDHLELVAAVPSFPARPVVERPGPCKAVLEGRPWIQESAEGMAPEIAVPIPGSTGEPIGAMVLIGRADKRNYRTGEMKLLTALATMLSAFIRNHRLAAKARLADSRAREQEIARQVYLGLLPERDPEFEGLAISGACISADTVGGDYYGYHPLPDGGLGVAMADVTGHGIGAAMYMAAAKGVFQAESRRVISPSDLLRRANEALESDFSRSDMFATAFFAHFKPGSDRFEYALGGHNPPILIRTSGRVEMLDRGGIALGILPDVQYEETSCRVEAGDTLVVYTDGLPEARDEDRTFYGLDRLKRLSVLHRTADADELRDRILDDLMAHTGGRSPSDDVTLIVIRFTGGPAPKGGTDA</sequence>
<name>A0A8J7CK61_9BACT</name>
<feature type="domain" description="PPM-type phosphatase" evidence="2">
    <location>
        <begin position="211"/>
        <end position="426"/>
    </location>
</feature>